<proteinExistence type="predicted"/>
<dbReference type="AlphaFoldDB" id="A0A059XT97"/>
<dbReference type="HOGENOM" id="CLU_139104_0_0_0"/>
<name>A0A059XT97_9BACT</name>
<dbReference type="Proteomes" id="UP000027059">
    <property type="component" value="Chromosome"/>
</dbReference>
<dbReference type="KEGG" id="lfp:Y981_08560"/>
<sequence>MRLRRMCPVAIEVFCGNTADPATLASQIRKLRERFGLARVVLVTDRGILIQVQIDQVRDIEGFDWITALRSPSIARLRDRGVFQASLFETKNLAGITSPDSPGERLVCRSPVRAGSGFRPSAGFRRYVLSGGQGIRGSTWTQTASDTCQDGMCVLISFGLG</sequence>
<dbReference type="EMBL" id="CP007243">
    <property type="protein sequence ID" value="AIA31824.1"/>
    <property type="molecule type" value="Genomic_DNA"/>
</dbReference>
<protein>
    <recommendedName>
        <fullName evidence="3">Transposase IS4-like domain-containing protein</fullName>
    </recommendedName>
</protein>
<keyword evidence="2" id="KW-1185">Reference proteome</keyword>
<reference evidence="2" key="1">
    <citation type="submission" date="2014-02" db="EMBL/GenBank/DDBJ databases">
        <title>Complete genome sequence and comparative genomic analysis of the nitrogen-fixing bacterium Leptospirillum ferriphilum YSK.</title>
        <authorList>
            <person name="Guo X."/>
            <person name="Yin H."/>
            <person name="Liang Y."/>
            <person name="Hu Q."/>
            <person name="Ma L."/>
            <person name="Xiao Y."/>
            <person name="Zhang X."/>
            <person name="Qiu G."/>
            <person name="Liu X."/>
        </authorList>
    </citation>
    <scope>NUCLEOTIDE SEQUENCE [LARGE SCALE GENOMIC DNA]</scope>
    <source>
        <strain evidence="2">YSK</strain>
    </source>
</reference>
<reference evidence="1 2" key="2">
    <citation type="journal article" date="2015" name="Biomed. Res. Int.">
        <title>Effects of Arsenite Resistance on the Growth and Functional Gene Expression of Leptospirillum ferriphilum and Acidithiobacillus thiooxidans in Pure Culture and Coculture.</title>
        <authorList>
            <person name="Jiang H."/>
            <person name="Liang Y."/>
            <person name="Yin H."/>
            <person name="Xiao Y."/>
            <person name="Guo X."/>
            <person name="Xu Y."/>
            <person name="Hu Q."/>
            <person name="Liu H."/>
            <person name="Liu X."/>
        </authorList>
    </citation>
    <scope>NUCLEOTIDE SEQUENCE [LARGE SCALE GENOMIC DNA]</scope>
    <source>
        <strain evidence="1 2">YSK</strain>
    </source>
</reference>
<evidence type="ECO:0008006" key="3">
    <source>
        <dbReference type="Google" id="ProtNLM"/>
    </source>
</evidence>
<dbReference type="RefSeq" id="WP_038505675.1">
    <property type="nucleotide sequence ID" value="NZ_CP007243.1"/>
</dbReference>
<accession>A0A059XT97</accession>
<organism evidence="1 2">
    <name type="scientific">Leptospirillum ferriphilum YSK</name>
    <dbReference type="NCBI Taxonomy" id="1441628"/>
    <lineage>
        <taxon>Bacteria</taxon>
        <taxon>Pseudomonadati</taxon>
        <taxon>Nitrospirota</taxon>
        <taxon>Nitrospiria</taxon>
        <taxon>Nitrospirales</taxon>
        <taxon>Nitrospiraceae</taxon>
        <taxon>Leptospirillum</taxon>
    </lineage>
</organism>
<gene>
    <name evidence="1" type="ORF">Y981_08560</name>
</gene>
<evidence type="ECO:0000313" key="2">
    <source>
        <dbReference type="Proteomes" id="UP000027059"/>
    </source>
</evidence>
<evidence type="ECO:0000313" key="1">
    <source>
        <dbReference type="EMBL" id="AIA31824.1"/>
    </source>
</evidence>